<proteinExistence type="predicted"/>
<accession>A0A3P3ZQV9</accession>
<dbReference type="AlphaFoldDB" id="A0A3P3ZQV9"/>
<organism evidence="1">
    <name type="scientific">mine drainage metagenome</name>
    <dbReference type="NCBI Taxonomy" id="410659"/>
    <lineage>
        <taxon>unclassified sequences</taxon>
        <taxon>metagenomes</taxon>
        <taxon>ecological metagenomes</taxon>
    </lineage>
</organism>
<protein>
    <submittedName>
        <fullName evidence="1">Uncharacterized protein</fullName>
    </submittedName>
</protein>
<evidence type="ECO:0000313" key="1">
    <source>
        <dbReference type="EMBL" id="VAY89200.1"/>
    </source>
</evidence>
<sequence length="62" mass="7150">MGSTRPDKRAATVRLVVKPLFELPGRDLEGDESYRMFDMESFPKTISCEWCPMILQHFDTGL</sequence>
<name>A0A3P3ZQV9_9ZZZZ</name>
<reference evidence="1" key="1">
    <citation type="submission" date="2018-10" db="EMBL/GenBank/DDBJ databases">
        <authorList>
            <person name="Plewniak F."/>
        </authorList>
    </citation>
    <scope>NUCLEOTIDE SEQUENCE</scope>
</reference>
<gene>
    <name evidence="1" type="ORF">CARN8_5690004</name>
</gene>
<dbReference type="EMBL" id="UOYP01000522">
    <property type="protein sequence ID" value="VAY89200.1"/>
    <property type="molecule type" value="Genomic_DNA"/>
</dbReference>